<name>A0A195AYS7_9HYME</name>
<dbReference type="Proteomes" id="UP000078540">
    <property type="component" value="Unassembled WGS sequence"/>
</dbReference>
<dbReference type="GO" id="GO:0045944">
    <property type="term" value="P:positive regulation of transcription by RNA polymerase II"/>
    <property type="evidence" value="ECO:0007669"/>
    <property type="project" value="TreeGrafter"/>
</dbReference>
<sequence length="220" mass="25251">MIETRRNDDAYYPAASPRESYANEAVFWRRIKAQNSGHEEKQTKKFEVKLKNLKSTVTHGGRSLIVWDFCKSLIMDPQIQQKILQFETFINDVLKADLAKLAEKLNTKNANVAEFLQLKSVIMTFQNTNVEKTGFKTKVDIRNNFFIQAHVPDASKILLDVGLGHYIEFTLDEALIVINIRITLLEQQIANLRKAIARTNAHIKLILIAIRDLQGMRVNI</sequence>
<evidence type="ECO:0000313" key="2">
    <source>
        <dbReference type="Proteomes" id="UP000078540"/>
    </source>
</evidence>
<accession>A0A195AYS7</accession>
<dbReference type="Gene3D" id="1.10.287.370">
    <property type="match status" value="1"/>
</dbReference>
<organism evidence="1 2">
    <name type="scientific">Atta colombica</name>
    <dbReference type="NCBI Taxonomy" id="520822"/>
    <lineage>
        <taxon>Eukaryota</taxon>
        <taxon>Metazoa</taxon>
        <taxon>Ecdysozoa</taxon>
        <taxon>Arthropoda</taxon>
        <taxon>Hexapoda</taxon>
        <taxon>Insecta</taxon>
        <taxon>Pterygota</taxon>
        <taxon>Neoptera</taxon>
        <taxon>Endopterygota</taxon>
        <taxon>Hymenoptera</taxon>
        <taxon>Apocrita</taxon>
        <taxon>Aculeata</taxon>
        <taxon>Formicoidea</taxon>
        <taxon>Formicidae</taxon>
        <taxon>Myrmicinae</taxon>
        <taxon>Atta</taxon>
    </lineage>
</organism>
<dbReference type="PANTHER" id="PTHR13345">
    <property type="entry name" value="MEDIATOR OF RNA POLYMERASE II TRANSCRIPTION SUBUNIT 10"/>
    <property type="match status" value="1"/>
</dbReference>
<reference evidence="1 2" key="1">
    <citation type="submission" date="2015-09" db="EMBL/GenBank/DDBJ databases">
        <title>Atta colombica WGS genome.</title>
        <authorList>
            <person name="Nygaard S."/>
            <person name="Hu H."/>
            <person name="Boomsma J."/>
            <person name="Zhang G."/>
        </authorList>
    </citation>
    <scope>NUCLEOTIDE SEQUENCE [LARGE SCALE GENOMIC DNA]</scope>
    <source>
        <strain evidence="1">Treedump-2</strain>
        <tissue evidence="1">Whole body</tissue>
    </source>
</reference>
<evidence type="ECO:0000313" key="1">
    <source>
        <dbReference type="EMBL" id="KYM77192.1"/>
    </source>
</evidence>
<dbReference type="InterPro" id="IPR004127">
    <property type="entry name" value="Prefoldin_subunit_alpha"/>
</dbReference>
<gene>
    <name evidence="1" type="ORF">ALC53_12487</name>
</gene>
<proteinExistence type="predicted"/>
<dbReference type="GO" id="GO:0003714">
    <property type="term" value="F:transcription corepressor activity"/>
    <property type="evidence" value="ECO:0007669"/>
    <property type="project" value="TreeGrafter"/>
</dbReference>
<keyword evidence="2" id="KW-1185">Reference proteome</keyword>
<dbReference type="CDD" id="cd23158">
    <property type="entry name" value="Prefoldin_UXT"/>
    <property type="match status" value="1"/>
</dbReference>
<dbReference type="GO" id="GO:0016592">
    <property type="term" value="C:mediator complex"/>
    <property type="evidence" value="ECO:0007669"/>
    <property type="project" value="TreeGrafter"/>
</dbReference>
<dbReference type="PANTHER" id="PTHR13345:SF9">
    <property type="entry name" value="PROTEIN UXT"/>
    <property type="match status" value="1"/>
</dbReference>
<dbReference type="SUPFAM" id="SSF46579">
    <property type="entry name" value="Prefoldin"/>
    <property type="match status" value="1"/>
</dbReference>
<dbReference type="AlphaFoldDB" id="A0A195AYS7"/>
<dbReference type="EMBL" id="KQ976703">
    <property type="protein sequence ID" value="KYM77192.1"/>
    <property type="molecule type" value="Genomic_DNA"/>
</dbReference>
<dbReference type="Pfam" id="PF02996">
    <property type="entry name" value="Prefoldin"/>
    <property type="match status" value="1"/>
</dbReference>
<dbReference type="STRING" id="520822.A0A195AYS7"/>
<protein>
    <submittedName>
        <fullName evidence="1">Protein UXT like protein</fullName>
    </submittedName>
</protein>
<dbReference type="InterPro" id="IPR009053">
    <property type="entry name" value="Prefoldin"/>
</dbReference>